<reference evidence="2" key="1">
    <citation type="submission" date="2021-03" db="EMBL/GenBank/DDBJ databases">
        <title>Draft genome sequence of rust myrtle Austropuccinia psidii MF-1, a brazilian biotype.</title>
        <authorList>
            <person name="Quecine M.C."/>
            <person name="Pachon D.M.R."/>
            <person name="Bonatelli M.L."/>
            <person name="Correr F.H."/>
            <person name="Franceschini L.M."/>
            <person name="Leite T.F."/>
            <person name="Margarido G.R.A."/>
            <person name="Almeida C.A."/>
            <person name="Ferrarezi J.A."/>
            <person name="Labate C.A."/>
        </authorList>
    </citation>
    <scope>NUCLEOTIDE SEQUENCE</scope>
    <source>
        <strain evidence="2">MF-1</strain>
    </source>
</reference>
<accession>A0A9Q3H0Q9</accession>
<keyword evidence="3" id="KW-1185">Reference proteome</keyword>
<feature type="region of interest" description="Disordered" evidence="1">
    <location>
        <begin position="1"/>
        <end position="40"/>
    </location>
</feature>
<proteinExistence type="predicted"/>
<dbReference type="AlphaFoldDB" id="A0A9Q3H0Q9"/>
<sequence length="229" mass="26264">MVHTRNRSNYSLQPEGCGQGRGKTKTRSFKSSSRKTHMEDARVSPIPQGLNHFQVAEIEISQCQYKNWFRAAKEEEWEICPNVWKRARNSYLHIQRFLGQEKTIELLGGWSPLSCKGKVTKIKNWLKKQSILSIDQKKELEMTPALETEGQVASTSSKHLQKCSKTSPKNLRRRRKVPRTIKERAKAKPIGTDLTHKGTGSPNWSLQLCKVSSIWPGLLWNSQPRSRKG</sequence>
<evidence type="ECO:0000256" key="1">
    <source>
        <dbReference type="SAM" id="MobiDB-lite"/>
    </source>
</evidence>
<name>A0A9Q3H0Q9_9BASI</name>
<gene>
    <name evidence="2" type="ORF">O181_025529</name>
</gene>
<feature type="compositionally biased region" description="Polar residues" evidence="1">
    <location>
        <begin position="151"/>
        <end position="169"/>
    </location>
</feature>
<feature type="compositionally biased region" description="Basic residues" evidence="1">
    <location>
        <begin position="22"/>
        <end position="35"/>
    </location>
</feature>
<protein>
    <submittedName>
        <fullName evidence="2">Uncharacterized protein</fullName>
    </submittedName>
</protein>
<dbReference type="EMBL" id="AVOT02008340">
    <property type="protein sequence ID" value="MBW0485814.1"/>
    <property type="molecule type" value="Genomic_DNA"/>
</dbReference>
<comment type="caution">
    <text evidence="2">The sequence shown here is derived from an EMBL/GenBank/DDBJ whole genome shotgun (WGS) entry which is preliminary data.</text>
</comment>
<evidence type="ECO:0000313" key="2">
    <source>
        <dbReference type="EMBL" id="MBW0485814.1"/>
    </source>
</evidence>
<organism evidence="2 3">
    <name type="scientific">Austropuccinia psidii MF-1</name>
    <dbReference type="NCBI Taxonomy" id="1389203"/>
    <lineage>
        <taxon>Eukaryota</taxon>
        <taxon>Fungi</taxon>
        <taxon>Dikarya</taxon>
        <taxon>Basidiomycota</taxon>
        <taxon>Pucciniomycotina</taxon>
        <taxon>Pucciniomycetes</taxon>
        <taxon>Pucciniales</taxon>
        <taxon>Sphaerophragmiaceae</taxon>
        <taxon>Austropuccinia</taxon>
    </lineage>
</organism>
<feature type="region of interest" description="Disordered" evidence="1">
    <location>
        <begin position="151"/>
        <end position="198"/>
    </location>
</feature>
<feature type="compositionally biased region" description="Basic residues" evidence="1">
    <location>
        <begin position="170"/>
        <end position="179"/>
    </location>
</feature>
<evidence type="ECO:0000313" key="3">
    <source>
        <dbReference type="Proteomes" id="UP000765509"/>
    </source>
</evidence>
<dbReference type="Proteomes" id="UP000765509">
    <property type="component" value="Unassembled WGS sequence"/>
</dbReference>